<dbReference type="InterPro" id="IPR016187">
    <property type="entry name" value="CTDL_fold"/>
</dbReference>
<sequence length="329" mass="37162">MISFHLKFLLYVTTFLDLLLFYKCQQTCDQYAEAAGNTQVPNPIQCTATSVYYFTPLEESFEDARKTCQDLPPFNGVQFDLVVIESQEELDVIVTLPLRLSVFYRLGLMANSISNPTWINGAPYTLGVEPPEDGLCLEFSQTTEIPAQLVFSTCEIPRFTICEPSLPYIPPSEACNEIKSQYFIPEENADVQISWEDAQSACMEENAKLATIQSLKENLCFFEKFASLNTFWLGLINNLSKKKFQWIDNDNSAYRSWCDGRQPPLGSEGCVVVRFPSEQTTGCFDLVDCDESHNFVCEIQTGCNEYCLQTLTESISKSLQKSKNDCASC</sequence>
<protein>
    <recommendedName>
        <fullName evidence="2">C-type lectin domain-containing protein</fullName>
    </recommendedName>
</protein>
<feature type="chain" id="PRO_5029610166" description="C-type lectin domain-containing protein" evidence="1">
    <location>
        <begin position="25"/>
        <end position="329"/>
    </location>
</feature>
<keyword evidence="4" id="KW-1185">Reference proteome</keyword>
<dbReference type="InterPro" id="IPR001304">
    <property type="entry name" value="C-type_lectin-like"/>
</dbReference>
<dbReference type="InterPro" id="IPR016186">
    <property type="entry name" value="C-type_lectin-like/link_sf"/>
</dbReference>
<proteinExistence type="predicted"/>
<feature type="domain" description="C-type lectin" evidence="2">
    <location>
        <begin position="182"/>
        <end position="298"/>
    </location>
</feature>
<organism evidence="3 4">
    <name type="scientific">Clytia hemisphaerica</name>
    <dbReference type="NCBI Taxonomy" id="252671"/>
    <lineage>
        <taxon>Eukaryota</taxon>
        <taxon>Metazoa</taxon>
        <taxon>Cnidaria</taxon>
        <taxon>Hydrozoa</taxon>
        <taxon>Hydroidolina</taxon>
        <taxon>Leptothecata</taxon>
        <taxon>Obeliida</taxon>
        <taxon>Clytiidae</taxon>
        <taxon>Clytia</taxon>
    </lineage>
</organism>
<feature type="signal peptide" evidence="1">
    <location>
        <begin position="1"/>
        <end position="24"/>
    </location>
</feature>
<dbReference type="OrthoDB" id="5945808at2759"/>
<dbReference type="InterPro" id="IPR050111">
    <property type="entry name" value="C-type_lectin/snaclec_domain"/>
</dbReference>
<dbReference type="RefSeq" id="XP_066916527.1">
    <property type="nucleotide sequence ID" value="XM_067060426.1"/>
</dbReference>
<dbReference type="PROSITE" id="PS50041">
    <property type="entry name" value="C_TYPE_LECTIN_2"/>
    <property type="match status" value="2"/>
</dbReference>
<feature type="domain" description="C-type lectin" evidence="2">
    <location>
        <begin position="47"/>
        <end position="163"/>
    </location>
</feature>
<dbReference type="PANTHER" id="PTHR22803">
    <property type="entry name" value="MANNOSE, PHOSPHOLIPASE, LECTIN RECEPTOR RELATED"/>
    <property type="match status" value="1"/>
</dbReference>
<reference evidence="3" key="1">
    <citation type="submission" date="2021-01" db="UniProtKB">
        <authorList>
            <consortium name="EnsemblMetazoa"/>
        </authorList>
    </citation>
    <scope>IDENTIFICATION</scope>
</reference>
<evidence type="ECO:0000313" key="4">
    <source>
        <dbReference type="Proteomes" id="UP000594262"/>
    </source>
</evidence>
<accession>A0A7M5VBS5</accession>
<dbReference type="SUPFAM" id="SSF56436">
    <property type="entry name" value="C-type lectin-like"/>
    <property type="match status" value="2"/>
</dbReference>
<dbReference type="EnsemblMetazoa" id="CLYHEMT011193.4">
    <property type="protein sequence ID" value="CLYHEMP011193.4"/>
    <property type="gene ID" value="CLYHEMG011193"/>
</dbReference>
<dbReference type="Pfam" id="PF00059">
    <property type="entry name" value="Lectin_C"/>
    <property type="match status" value="1"/>
</dbReference>
<dbReference type="Proteomes" id="UP000594262">
    <property type="component" value="Unplaced"/>
</dbReference>
<dbReference type="GeneID" id="136803707"/>
<keyword evidence="1" id="KW-0732">Signal</keyword>
<evidence type="ECO:0000256" key="1">
    <source>
        <dbReference type="SAM" id="SignalP"/>
    </source>
</evidence>
<dbReference type="Gene3D" id="3.10.100.10">
    <property type="entry name" value="Mannose-Binding Protein A, subunit A"/>
    <property type="match status" value="2"/>
</dbReference>
<dbReference type="CDD" id="cd00037">
    <property type="entry name" value="CLECT"/>
    <property type="match status" value="2"/>
</dbReference>
<dbReference type="AlphaFoldDB" id="A0A7M5VBS5"/>
<dbReference type="SMART" id="SM00034">
    <property type="entry name" value="CLECT"/>
    <property type="match status" value="2"/>
</dbReference>
<name>A0A7M5VBS5_9CNID</name>
<evidence type="ECO:0000259" key="2">
    <source>
        <dbReference type="PROSITE" id="PS50041"/>
    </source>
</evidence>
<evidence type="ECO:0000313" key="3">
    <source>
        <dbReference type="EnsemblMetazoa" id="CLYHEMP011193.4"/>
    </source>
</evidence>